<sequence length="300" mass="33347">MAHAAGVWLPPAPGESAWQCHRHRSGGLNERIGRLQAFSVCLASPVQRLEPPRGRVALVIGLGDPIRITSLTAPDTQGTYGSFLVGPDHPPLIIRHDGERTCFELLLSPCTAYELFGGGTQRLEDRVIPLDALLGDTVKRLTEQLTMAASWGQRFALLETTLSRYLERQPWRVRAEIRWAWHRLEQAAGAMTVSELVSTLGWSHRHFVRCFRRYTGMTPKTAARYLQLARALACLERTPEKALATVALECHYCDQSHLTREFHALAGCTPATYRHQCLGYSLSARPPGARSGFFKTAPAP</sequence>
<name>A0A7W5DMR0_9GAMM</name>
<feature type="domain" description="HTH araC/xylS-type" evidence="4">
    <location>
        <begin position="174"/>
        <end position="276"/>
    </location>
</feature>
<gene>
    <name evidence="5" type="ORF">FHR95_002618</name>
</gene>
<dbReference type="Pfam" id="PF12833">
    <property type="entry name" value="HTH_18"/>
    <property type="match status" value="1"/>
</dbReference>
<evidence type="ECO:0000259" key="4">
    <source>
        <dbReference type="PROSITE" id="PS01124"/>
    </source>
</evidence>
<keyword evidence="3" id="KW-0804">Transcription</keyword>
<dbReference type="GO" id="GO:0043565">
    <property type="term" value="F:sequence-specific DNA binding"/>
    <property type="evidence" value="ECO:0007669"/>
    <property type="project" value="InterPro"/>
</dbReference>
<keyword evidence="2 5" id="KW-0238">DNA-binding</keyword>
<dbReference type="SUPFAM" id="SSF46689">
    <property type="entry name" value="Homeodomain-like"/>
    <property type="match status" value="2"/>
</dbReference>
<protein>
    <submittedName>
        <fullName evidence="5">AraC-like DNA-binding protein</fullName>
    </submittedName>
</protein>
<proteinExistence type="predicted"/>
<dbReference type="RefSeq" id="WP_183314689.1">
    <property type="nucleotide sequence ID" value="NZ_JACHXQ010000009.1"/>
</dbReference>
<dbReference type="Proteomes" id="UP000563050">
    <property type="component" value="Unassembled WGS sequence"/>
</dbReference>
<evidence type="ECO:0000256" key="2">
    <source>
        <dbReference type="ARBA" id="ARBA00023125"/>
    </source>
</evidence>
<dbReference type="EMBL" id="JACHXQ010000009">
    <property type="protein sequence ID" value="MBB3185038.1"/>
    <property type="molecule type" value="Genomic_DNA"/>
</dbReference>
<evidence type="ECO:0000256" key="1">
    <source>
        <dbReference type="ARBA" id="ARBA00023015"/>
    </source>
</evidence>
<keyword evidence="1" id="KW-0805">Transcription regulation</keyword>
<accession>A0A7W5DMR0</accession>
<dbReference type="InterPro" id="IPR018060">
    <property type="entry name" value="HTH_AraC"/>
</dbReference>
<dbReference type="AlphaFoldDB" id="A0A7W5DMR0"/>
<organism evidence="5 6">
    <name type="scientific">Halomonas fontilapidosi</name>
    <dbReference type="NCBI Taxonomy" id="616675"/>
    <lineage>
        <taxon>Bacteria</taxon>
        <taxon>Pseudomonadati</taxon>
        <taxon>Pseudomonadota</taxon>
        <taxon>Gammaproteobacteria</taxon>
        <taxon>Oceanospirillales</taxon>
        <taxon>Halomonadaceae</taxon>
        <taxon>Halomonas</taxon>
    </lineage>
</organism>
<dbReference type="InterPro" id="IPR009057">
    <property type="entry name" value="Homeodomain-like_sf"/>
</dbReference>
<dbReference type="InterPro" id="IPR050204">
    <property type="entry name" value="AraC_XylS_family_regulators"/>
</dbReference>
<dbReference type="PANTHER" id="PTHR46796">
    <property type="entry name" value="HTH-TYPE TRANSCRIPTIONAL ACTIVATOR RHAS-RELATED"/>
    <property type="match status" value="1"/>
</dbReference>
<keyword evidence="6" id="KW-1185">Reference proteome</keyword>
<evidence type="ECO:0000313" key="5">
    <source>
        <dbReference type="EMBL" id="MBB3185038.1"/>
    </source>
</evidence>
<dbReference type="PROSITE" id="PS01124">
    <property type="entry name" value="HTH_ARAC_FAMILY_2"/>
    <property type="match status" value="1"/>
</dbReference>
<dbReference type="PANTHER" id="PTHR46796:SF15">
    <property type="entry name" value="BLL1074 PROTEIN"/>
    <property type="match status" value="1"/>
</dbReference>
<dbReference type="Gene3D" id="1.10.10.60">
    <property type="entry name" value="Homeodomain-like"/>
    <property type="match status" value="1"/>
</dbReference>
<reference evidence="5 6" key="1">
    <citation type="submission" date="2020-08" db="EMBL/GenBank/DDBJ databases">
        <title>Genomic Encyclopedia of Type Strains, Phase III (KMG-III): the genomes of soil and plant-associated and newly described type strains.</title>
        <authorList>
            <person name="Whitman W."/>
        </authorList>
    </citation>
    <scope>NUCLEOTIDE SEQUENCE [LARGE SCALE GENOMIC DNA]</scope>
    <source>
        <strain evidence="5 6">CECT 7341</strain>
    </source>
</reference>
<dbReference type="SMART" id="SM00342">
    <property type="entry name" value="HTH_ARAC"/>
    <property type="match status" value="1"/>
</dbReference>
<evidence type="ECO:0000256" key="3">
    <source>
        <dbReference type="ARBA" id="ARBA00023163"/>
    </source>
</evidence>
<dbReference type="GO" id="GO:0003700">
    <property type="term" value="F:DNA-binding transcription factor activity"/>
    <property type="evidence" value="ECO:0007669"/>
    <property type="project" value="InterPro"/>
</dbReference>
<comment type="caution">
    <text evidence="5">The sequence shown here is derived from an EMBL/GenBank/DDBJ whole genome shotgun (WGS) entry which is preliminary data.</text>
</comment>
<evidence type="ECO:0000313" key="6">
    <source>
        <dbReference type="Proteomes" id="UP000563050"/>
    </source>
</evidence>